<evidence type="ECO:0000313" key="3">
    <source>
        <dbReference type="EMBL" id="KAL3763198.1"/>
    </source>
</evidence>
<feature type="compositionally biased region" description="Basic and acidic residues" evidence="1">
    <location>
        <begin position="660"/>
        <end position="677"/>
    </location>
</feature>
<name>A0ABD3MHG5_9STRA</name>
<proteinExistence type="predicted"/>
<dbReference type="Proteomes" id="UP001530293">
    <property type="component" value="Unassembled WGS sequence"/>
</dbReference>
<reference evidence="3 4" key="1">
    <citation type="submission" date="2024-10" db="EMBL/GenBank/DDBJ databases">
        <title>Updated reference genomes for cyclostephanoid diatoms.</title>
        <authorList>
            <person name="Roberts W.R."/>
            <person name="Alverson A.J."/>
        </authorList>
    </citation>
    <scope>NUCLEOTIDE SEQUENCE [LARGE SCALE GENOMIC DNA]</scope>
    <source>
        <strain evidence="3 4">AJA232-27</strain>
    </source>
</reference>
<accession>A0ABD3MHG5</accession>
<feature type="compositionally biased region" description="Acidic residues" evidence="1">
    <location>
        <begin position="602"/>
        <end position="617"/>
    </location>
</feature>
<evidence type="ECO:0000313" key="4">
    <source>
        <dbReference type="Proteomes" id="UP001530293"/>
    </source>
</evidence>
<feature type="compositionally biased region" description="Low complexity" evidence="1">
    <location>
        <begin position="58"/>
        <end position="74"/>
    </location>
</feature>
<gene>
    <name evidence="2" type="ORF">ACHAWU_006085</name>
    <name evidence="3" type="ORF">ACHAWU_008107</name>
</gene>
<sequence length="763" mass="83338">MAAIWMGVVASSLSGSGASSSLPHHHASGMDQSTSESRLHYLRHRRLDGGNSNNILPSLSQQSLSTSSSSSSSSTHHRSMMTTACLPNQHTIILTMYTDAHSISDNSWRISHAPMPMGSEDDASNTLLTGLEIHRESVGSGNLGYGAVVIDTICADKAPSTSTSSPTIIESCYDIELFDANGDGLTSSWGSYDGLSGGFSLSLDGIDILEHRSMSCVLGGDMKNWNECAATNGFEYCGMRVCTTTSGVEVSGSATISNLSGSQCKVFQPQCRSGSSSSSSTSESSPTSASSILVQVETDSFPEELSWELRISSKSDATSMKRAFDNELLLAGGKPMYQANEASSASTTTTANTLMMGQPGVGVSLQDSESYNSTACLPDHQSVKCYDFRAYDEYGDGLGCGADGSISIVLETAVDPSHREKLTVTQNDSNMAKRQEVDGQKKLACMDESRLSKWNYCAVRVCTDGTLIALEGNQCDFGMGDDLIDSRFLDIDPLSGLTMRPWQDAMPEDEEVIKLEDAMPEAEEVVEPIDVEEVNFDVTEEFIVPDVQQVETEVDTDVSWAEYYEKLEPGLRGDIQAAFAKPNQDEGDEDEPTQDEHGQESNQEESNQEEPNLDEPNVDVATMFVGVKGPRDEDEPRQDKPNQDTTKQDVPTMLIGVKGPRNDKDKPNENTDKSANDKDDEDDGSTKLSKIQKMKIKKQRERERQEKLKSQNRDDSESELNAMGYASSSQRKNERRKSDNDNDEVYHIMDGDIIDVQIDEDDR</sequence>
<feature type="compositionally biased region" description="Basic and acidic residues" evidence="1">
    <location>
        <begin position="736"/>
        <end position="750"/>
    </location>
</feature>
<protein>
    <submittedName>
        <fullName evidence="3">Uncharacterized protein</fullName>
    </submittedName>
</protein>
<dbReference type="AlphaFoldDB" id="A0ABD3MHG5"/>
<feature type="region of interest" description="Disordered" evidence="1">
    <location>
        <begin position="16"/>
        <end position="37"/>
    </location>
</feature>
<feature type="compositionally biased region" description="Basic and acidic residues" evidence="1">
    <location>
        <begin position="700"/>
        <end position="715"/>
    </location>
</feature>
<dbReference type="EMBL" id="JALLBG020000231">
    <property type="protein sequence ID" value="KAL3758425.1"/>
    <property type="molecule type" value="Genomic_DNA"/>
</dbReference>
<evidence type="ECO:0000256" key="1">
    <source>
        <dbReference type="SAM" id="MobiDB-lite"/>
    </source>
</evidence>
<comment type="caution">
    <text evidence="3">The sequence shown here is derived from an EMBL/GenBank/DDBJ whole genome shotgun (WGS) entry which is preliminary data.</text>
</comment>
<feature type="region of interest" description="Disordered" evidence="1">
    <location>
        <begin position="582"/>
        <end position="763"/>
    </location>
</feature>
<dbReference type="EMBL" id="JALLBG020000125">
    <property type="protein sequence ID" value="KAL3763198.1"/>
    <property type="molecule type" value="Genomic_DNA"/>
</dbReference>
<organism evidence="3 4">
    <name type="scientific">Discostella pseudostelligera</name>
    <dbReference type="NCBI Taxonomy" id="259834"/>
    <lineage>
        <taxon>Eukaryota</taxon>
        <taxon>Sar</taxon>
        <taxon>Stramenopiles</taxon>
        <taxon>Ochrophyta</taxon>
        <taxon>Bacillariophyta</taxon>
        <taxon>Coscinodiscophyceae</taxon>
        <taxon>Thalassiosirophycidae</taxon>
        <taxon>Stephanodiscales</taxon>
        <taxon>Stephanodiscaceae</taxon>
        <taxon>Discostella</taxon>
    </lineage>
</organism>
<evidence type="ECO:0000313" key="2">
    <source>
        <dbReference type="EMBL" id="KAL3758425.1"/>
    </source>
</evidence>
<keyword evidence="4" id="KW-1185">Reference proteome</keyword>
<feature type="compositionally biased region" description="Basic residues" evidence="1">
    <location>
        <begin position="690"/>
        <end position="699"/>
    </location>
</feature>
<feature type="region of interest" description="Disordered" evidence="1">
    <location>
        <begin position="50"/>
        <end position="80"/>
    </location>
</feature>